<evidence type="ECO:0000256" key="4">
    <source>
        <dbReference type="ARBA" id="ARBA00022511"/>
    </source>
</evidence>
<reference evidence="15" key="1">
    <citation type="submission" date="2016-02" db="EMBL/GenBank/DDBJ databases">
        <authorList>
            <person name="Rodrigo-Torres Lidia"/>
            <person name="Arahal R.David."/>
        </authorList>
    </citation>
    <scope>NUCLEOTIDE SEQUENCE [LARGE SCALE GENOMIC DNA]</scope>
    <source>
        <strain evidence="15">CECT 9029</strain>
    </source>
</reference>
<dbReference type="Pfam" id="PF01117">
    <property type="entry name" value="Aerolysin"/>
    <property type="match status" value="1"/>
</dbReference>
<keyword evidence="5" id="KW-0964">Secreted</keyword>
<evidence type="ECO:0000256" key="5">
    <source>
        <dbReference type="ARBA" id="ARBA00022525"/>
    </source>
</evidence>
<dbReference type="AlphaFoldDB" id="A0A128F3Y9"/>
<dbReference type="Gene3D" id="3.10.40.10">
    <property type="entry name" value="Aerolysin/Pertussis toxin (APT), N-terminal domain"/>
    <property type="match status" value="1"/>
</dbReference>
<dbReference type="SUPFAM" id="SSF56436">
    <property type="entry name" value="C-type lectin-like"/>
    <property type="match status" value="1"/>
</dbReference>
<evidence type="ECO:0000256" key="3">
    <source>
        <dbReference type="ARBA" id="ARBA00009831"/>
    </source>
</evidence>
<feature type="chain" id="PRO_5007282012" evidence="12">
    <location>
        <begin position="24"/>
        <end position="489"/>
    </location>
</feature>
<comment type="similarity">
    <text evidence="3">Belongs to the aerolysin family.</text>
</comment>
<evidence type="ECO:0000259" key="13">
    <source>
        <dbReference type="SMART" id="SM00999"/>
    </source>
</evidence>
<dbReference type="Pfam" id="PF03440">
    <property type="entry name" value="APT"/>
    <property type="match status" value="1"/>
</dbReference>
<evidence type="ECO:0000256" key="8">
    <source>
        <dbReference type="ARBA" id="ARBA00022870"/>
    </source>
</evidence>
<keyword evidence="15" id="KW-1185">Reference proteome</keyword>
<keyword evidence="4" id="KW-1032">Host cell membrane</keyword>
<comment type="subcellular location">
    <subcellularLocation>
        <location evidence="1">Host cell membrane</location>
    </subcellularLocation>
    <subcellularLocation>
        <location evidence="2">Secreted</location>
    </subcellularLocation>
</comment>
<evidence type="ECO:0000256" key="6">
    <source>
        <dbReference type="ARBA" id="ARBA00022656"/>
    </source>
</evidence>
<dbReference type="InterPro" id="IPR005138">
    <property type="entry name" value="APT_dom"/>
</dbReference>
<evidence type="ECO:0000256" key="1">
    <source>
        <dbReference type="ARBA" id="ARBA00004165"/>
    </source>
</evidence>
<dbReference type="SUPFAM" id="SSF56973">
    <property type="entry name" value="Aerolisin/ETX pore-forming domain"/>
    <property type="match status" value="1"/>
</dbReference>
<keyword evidence="7 12" id="KW-0732">Signal</keyword>
<dbReference type="InterPro" id="IPR055267">
    <property type="entry name" value="Aerolysin-like_C"/>
</dbReference>
<dbReference type="SMART" id="SM00999">
    <property type="entry name" value="Aerolysin"/>
    <property type="match status" value="1"/>
</dbReference>
<dbReference type="STRING" id="1796497.GCE9029_02663"/>
<dbReference type="Proteomes" id="UP000071641">
    <property type="component" value="Unassembled WGS sequence"/>
</dbReference>
<evidence type="ECO:0000256" key="9">
    <source>
        <dbReference type="ARBA" id="ARBA00023026"/>
    </source>
</evidence>
<name>A0A128F3Y9_9GAMM</name>
<keyword evidence="6" id="KW-0800">Toxin</keyword>
<evidence type="ECO:0000313" key="14">
    <source>
        <dbReference type="EMBL" id="CZF81518.1"/>
    </source>
</evidence>
<dbReference type="InterPro" id="IPR016187">
    <property type="entry name" value="CTDL_fold"/>
</dbReference>
<feature type="domain" description="Aerolysin-like C-terminal" evidence="13">
    <location>
        <begin position="118"/>
        <end position="472"/>
    </location>
</feature>
<evidence type="ECO:0000256" key="7">
    <source>
        <dbReference type="ARBA" id="ARBA00022729"/>
    </source>
</evidence>
<dbReference type="RefSeq" id="WP_062663706.1">
    <property type="nucleotide sequence ID" value="NZ_FIZX01000002.1"/>
</dbReference>
<protein>
    <submittedName>
        <fullName evidence="14">Aerolysin</fullName>
    </submittedName>
</protein>
<feature type="signal peptide" evidence="12">
    <location>
        <begin position="1"/>
        <end position="23"/>
    </location>
</feature>
<sequence length="489" mass="55165">MPRVTLSLITLSLFSAFSTPSFAKIFPDQLVVDYQGEDVCRSGYRPITRSEATLHRDYLLSKMGQWQITGLKDDWVIMGTGHEGRIKQDLPNYSTWCHPTNTGNTGIPDVAKHTLPEGEEIDIQYNLVSDEGKFIRPLSNLAHNLGYAWVSGNSSPYVGRDMSVRQEGDKWVIQGNNRGSCDGYRCDEKTAIKVSNFNYTLNSDDFWHGDVTESSKQLVKTVYATARNRSDIAQQVVIDLKVDESTNWSKTNTYGFSQSVQTKNTFQWPLVGETELTIKLEANQSWANTNGGATSEAVTLQARPMVPANSEIPIRVELYRSSISYPYRFSADVSYDVEFDGFLRWSGNAWHTHPTNRPTHKHTFTMGRASEPSADIRHQWNIRHIPGASQWWDWSWAIQENGLQNMQSVTSQSLRPFEAVVSGDFYAESQYAGTIDIGQAQPISESRRSKRSVTETLRQGDIELETNLDTDEMRVLGFGEVEISIQAAQ</sequence>
<dbReference type="InterPro" id="IPR005830">
    <property type="entry name" value="Aerolysn"/>
</dbReference>
<evidence type="ECO:0000256" key="11">
    <source>
        <dbReference type="ARBA" id="ARBA00023157"/>
    </source>
</evidence>
<accession>A0A128F3Y9</accession>
<dbReference type="OrthoDB" id="5579173at2"/>
<keyword evidence="10" id="KW-0472">Membrane</keyword>
<dbReference type="CDD" id="cd20218">
    <property type="entry name" value="PFM_aerolysin"/>
    <property type="match status" value="1"/>
</dbReference>
<proteinExistence type="inferred from homology"/>
<evidence type="ECO:0000256" key="2">
    <source>
        <dbReference type="ARBA" id="ARBA00004613"/>
    </source>
</evidence>
<dbReference type="GO" id="GO:0020002">
    <property type="term" value="C:host cell plasma membrane"/>
    <property type="evidence" value="ECO:0007669"/>
    <property type="project" value="UniProtKB-SubCell"/>
</dbReference>
<gene>
    <name evidence="14" type="primary">aerA</name>
    <name evidence="14" type="ORF">GCE9029_02663</name>
</gene>
<dbReference type="EMBL" id="FIZX01000002">
    <property type="protein sequence ID" value="CZF81518.1"/>
    <property type="molecule type" value="Genomic_DNA"/>
</dbReference>
<keyword evidence="8" id="KW-1043">Host membrane</keyword>
<evidence type="ECO:0000313" key="15">
    <source>
        <dbReference type="Proteomes" id="UP000071641"/>
    </source>
</evidence>
<organism evidence="14 15">
    <name type="scientific">Grimontia celer</name>
    <dbReference type="NCBI Taxonomy" id="1796497"/>
    <lineage>
        <taxon>Bacteria</taxon>
        <taxon>Pseudomonadati</taxon>
        <taxon>Pseudomonadota</taxon>
        <taxon>Gammaproteobacteria</taxon>
        <taxon>Vibrionales</taxon>
        <taxon>Vibrionaceae</taxon>
        <taxon>Grimontia</taxon>
    </lineage>
</organism>
<dbReference type="Gene3D" id="2.170.15.10">
    <property type="entry name" value="Proaerolysin, chain A, domain 3"/>
    <property type="match status" value="1"/>
</dbReference>
<keyword evidence="9" id="KW-0843">Virulence</keyword>
<dbReference type="InterPro" id="IPR037015">
    <property type="entry name" value="APT_N_sf"/>
</dbReference>
<dbReference type="PRINTS" id="PR00754">
    <property type="entry name" value="AEROLYSIN"/>
</dbReference>
<dbReference type="GO" id="GO:0090729">
    <property type="term" value="F:toxin activity"/>
    <property type="evidence" value="ECO:0007669"/>
    <property type="project" value="UniProtKB-KW"/>
</dbReference>
<dbReference type="GO" id="GO:0005576">
    <property type="term" value="C:extracellular region"/>
    <property type="evidence" value="ECO:0007669"/>
    <property type="project" value="UniProtKB-SubCell"/>
</dbReference>
<keyword evidence="11" id="KW-1015">Disulfide bond</keyword>
<evidence type="ECO:0000256" key="10">
    <source>
        <dbReference type="ARBA" id="ARBA00023136"/>
    </source>
</evidence>
<dbReference type="Gene3D" id="3.30.412.10">
    <property type="entry name" value="Proaerolysin, chain A, domain 2"/>
    <property type="match status" value="1"/>
</dbReference>
<evidence type="ECO:0000256" key="12">
    <source>
        <dbReference type="SAM" id="SignalP"/>
    </source>
</evidence>